<dbReference type="Pfam" id="PF18545">
    <property type="entry name" value="HalOD1"/>
    <property type="match status" value="1"/>
</dbReference>
<dbReference type="RefSeq" id="WP_227777983.1">
    <property type="nucleotide sequence ID" value="NZ_BAABKX010000022.1"/>
</dbReference>
<sequence>MASEPMTTQTTSWFGSTTEQSGPRSPPQYALVASETIDLESSSSELITSVVEALIDVIEPAGGQTTLSLYEYVDPDALENIIEASASKQSDVEVRFTIEDYLVTVRSDYTILIHESLGAHSDASEKFRHK</sequence>
<comment type="caution">
    <text evidence="3">The sequence shown here is derived from an EMBL/GenBank/DDBJ whole genome shotgun (WGS) entry which is preliminary data.</text>
</comment>
<dbReference type="GeneID" id="68616337"/>
<protein>
    <recommendedName>
        <fullName evidence="2">Halobacterial output domain-containing protein</fullName>
    </recommendedName>
</protein>
<dbReference type="AlphaFoldDB" id="A0AAV3UQH1"/>
<organism evidence="3 4">
    <name type="scientific">Haladaptatus pallidirubidus</name>
    <dbReference type="NCBI Taxonomy" id="1008152"/>
    <lineage>
        <taxon>Archaea</taxon>
        <taxon>Methanobacteriati</taxon>
        <taxon>Methanobacteriota</taxon>
        <taxon>Stenosarchaea group</taxon>
        <taxon>Halobacteria</taxon>
        <taxon>Halobacteriales</taxon>
        <taxon>Haladaptataceae</taxon>
        <taxon>Haladaptatus</taxon>
    </lineage>
</organism>
<gene>
    <name evidence="3" type="ORF">GCM10025751_50010</name>
</gene>
<evidence type="ECO:0000313" key="4">
    <source>
        <dbReference type="Proteomes" id="UP001501729"/>
    </source>
</evidence>
<proteinExistence type="predicted"/>
<feature type="domain" description="Halobacterial output" evidence="2">
    <location>
        <begin position="45"/>
        <end position="114"/>
    </location>
</feature>
<keyword evidence="4" id="KW-1185">Reference proteome</keyword>
<evidence type="ECO:0000256" key="1">
    <source>
        <dbReference type="SAM" id="MobiDB-lite"/>
    </source>
</evidence>
<feature type="region of interest" description="Disordered" evidence="1">
    <location>
        <begin position="1"/>
        <end position="29"/>
    </location>
</feature>
<name>A0AAV3UQH1_9EURY</name>
<dbReference type="EMBL" id="BAABKX010000022">
    <property type="protein sequence ID" value="GAA5062529.1"/>
    <property type="molecule type" value="Genomic_DNA"/>
</dbReference>
<reference evidence="3 4" key="1">
    <citation type="journal article" date="2019" name="Int. J. Syst. Evol. Microbiol.">
        <title>The Global Catalogue of Microorganisms (GCM) 10K type strain sequencing project: providing services to taxonomists for standard genome sequencing and annotation.</title>
        <authorList>
            <consortium name="The Broad Institute Genomics Platform"/>
            <consortium name="The Broad Institute Genome Sequencing Center for Infectious Disease"/>
            <person name="Wu L."/>
            <person name="Ma J."/>
        </authorList>
    </citation>
    <scope>NUCLEOTIDE SEQUENCE [LARGE SCALE GENOMIC DNA]</scope>
    <source>
        <strain evidence="3 4">JCM 17504</strain>
    </source>
</reference>
<evidence type="ECO:0000259" key="2">
    <source>
        <dbReference type="Pfam" id="PF18545"/>
    </source>
</evidence>
<feature type="compositionally biased region" description="Low complexity" evidence="1">
    <location>
        <begin position="7"/>
        <end position="18"/>
    </location>
</feature>
<evidence type="ECO:0000313" key="3">
    <source>
        <dbReference type="EMBL" id="GAA5062529.1"/>
    </source>
</evidence>
<dbReference type="Proteomes" id="UP001501729">
    <property type="component" value="Unassembled WGS sequence"/>
</dbReference>
<dbReference type="InterPro" id="IPR040624">
    <property type="entry name" value="HalOD1"/>
</dbReference>
<accession>A0AAV3UQH1</accession>